<keyword evidence="1" id="KW-0472">Membrane</keyword>
<evidence type="ECO:0000256" key="1">
    <source>
        <dbReference type="SAM" id="Phobius"/>
    </source>
</evidence>
<feature type="transmembrane region" description="Helical" evidence="1">
    <location>
        <begin position="352"/>
        <end position="379"/>
    </location>
</feature>
<comment type="caution">
    <text evidence="3">The sequence shown here is derived from an EMBL/GenBank/DDBJ whole genome shotgun (WGS) entry which is preliminary data.</text>
</comment>
<feature type="transmembrane region" description="Helical" evidence="1">
    <location>
        <begin position="309"/>
        <end position="332"/>
    </location>
</feature>
<evidence type="ECO:0000313" key="4">
    <source>
        <dbReference type="Proteomes" id="UP000460416"/>
    </source>
</evidence>
<dbReference type="Pfam" id="PF12704">
    <property type="entry name" value="MacB_PCD"/>
    <property type="match status" value="1"/>
</dbReference>
<protein>
    <recommendedName>
        <fullName evidence="2">MacB-like periplasmic core domain-containing protein</fullName>
    </recommendedName>
</protein>
<dbReference type="PANTHER" id="PTHR43738:SF2">
    <property type="entry name" value="ABC TRANSPORTER PERMEASE"/>
    <property type="match status" value="1"/>
</dbReference>
<dbReference type="InterPro" id="IPR051125">
    <property type="entry name" value="ABC-4/HrtB_transporter"/>
</dbReference>
<dbReference type="Proteomes" id="UP000460416">
    <property type="component" value="Unassembled WGS sequence"/>
</dbReference>
<organism evidence="3 4">
    <name type="scientific">Christiangramia aestuarii</name>
    <dbReference type="NCBI Taxonomy" id="1028746"/>
    <lineage>
        <taxon>Bacteria</taxon>
        <taxon>Pseudomonadati</taxon>
        <taxon>Bacteroidota</taxon>
        <taxon>Flavobacteriia</taxon>
        <taxon>Flavobacteriales</taxon>
        <taxon>Flavobacteriaceae</taxon>
        <taxon>Christiangramia</taxon>
    </lineage>
</organism>
<sequence>MGNSFYIAWKYLQFYWGKTLLLILSIALVIFIPLGLNYLVNKGSADLMDRAEKTPLIVGAKGSETELSLSSLYFKKPKIEALEYREVEKLKSQQLGKPIPLNLEYLVKEQPIVGTTSDYFEFRKLQLKEGRRMAILGECVMGAKAAENLNVKVGGSVISSPSGAFDVAGSFPLKMSVVGILAEAGTPDDEAIFTDIKTSWVISGKAHGHQDLQQIENDSLLLDKNESQAVASPAVLSYTEITPENINSFHFHGDPSDYPVNAIIVQPNDRKSGLMLRGRYENEQDAAQMLVPAEVIAQLVDTMISVRDLLILAGVIIGIACLAILAFVFALSIKLRKAELTTMKHIGAARNFIGSVLSLEIGIVLISAIIISGLLTLLMGNFGIPLIEKFIS</sequence>
<evidence type="ECO:0000313" key="3">
    <source>
        <dbReference type="EMBL" id="MUP43709.1"/>
    </source>
</evidence>
<dbReference type="PANTHER" id="PTHR43738">
    <property type="entry name" value="ABC TRANSPORTER, MEMBRANE PROTEIN"/>
    <property type="match status" value="1"/>
</dbReference>
<dbReference type="OrthoDB" id="9784014at2"/>
<dbReference type="AlphaFoldDB" id="A0A7K1LSB0"/>
<dbReference type="EMBL" id="VJVW01000006">
    <property type="protein sequence ID" value="MUP43709.1"/>
    <property type="molecule type" value="Genomic_DNA"/>
</dbReference>
<accession>A0A7K1LSB0</accession>
<gene>
    <name evidence="3" type="ORF">FLP08_14090</name>
</gene>
<name>A0A7K1LSB0_9FLAO</name>
<keyword evidence="1" id="KW-0812">Transmembrane</keyword>
<proteinExistence type="predicted"/>
<keyword evidence="1" id="KW-1133">Transmembrane helix</keyword>
<feature type="transmembrane region" description="Helical" evidence="1">
    <location>
        <begin position="20"/>
        <end position="40"/>
    </location>
</feature>
<dbReference type="RefSeq" id="WP_156277662.1">
    <property type="nucleotide sequence ID" value="NZ_BAABGI010000001.1"/>
</dbReference>
<reference evidence="3 4" key="1">
    <citation type="submission" date="2019-07" db="EMBL/GenBank/DDBJ databases">
        <title>Gramella aestuarii sp. nov., isolated from a tidal flat, and emended description of Gramella echinicola.</title>
        <authorList>
            <person name="Liu L."/>
        </authorList>
    </citation>
    <scope>NUCLEOTIDE SEQUENCE [LARGE SCALE GENOMIC DNA]</scope>
    <source>
        <strain evidence="3 4">BS12</strain>
    </source>
</reference>
<dbReference type="InterPro" id="IPR025857">
    <property type="entry name" value="MacB_PCD"/>
</dbReference>
<evidence type="ECO:0000259" key="2">
    <source>
        <dbReference type="Pfam" id="PF12704"/>
    </source>
</evidence>
<keyword evidence="4" id="KW-1185">Reference proteome</keyword>
<feature type="domain" description="MacB-like periplasmic core" evidence="2">
    <location>
        <begin position="20"/>
        <end position="203"/>
    </location>
</feature>